<dbReference type="SMART" id="SM00567">
    <property type="entry name" value="EZ_HEAT"/>
    <property type="match status" value="5"/>
</dbReference>
<feature type="region of interest" description="Disordered" evidence="1">
    <location>
        <begin position="221"/>
        <end position="358"/>
    </location>
</feature>
<feature type="compositionally biased region" description="Gly residues" evidence="1">
    <location>
        <begin position="241"/>
        <end position="339"/>
    </location>
</feature>
<dbReference type="InterPro" id="IPR011989">
    <property type="entry name" value="ARM-like"/>
</dbReference>
<dbReference type="RefSeq" id="WP_316411492.1">
    <property type="nucleotide sequence ID" value="NZ_AP027081.1"/>
</dbReference>
<protein>
    <recommendedName>
        <fullName evidence="4">HEAT repeat domain-containing protein</fullName>
    </recommendedName>
</protein>
<keyword evidence="3" id="KW-1185">Reference proteome</keyword>
<accession>A0AA48GW14</accession>
<evidence type="ECO:0000256" key="1">
    <source>
        <dbReference type="SAM" id="MobiDB-lite"/>
    </source>
</evidence>
<evidence type="ECO:0008006" key="4">
    <source>
        <dbReference type="Google" id="ProtNLM"/>
    </source>
</evidence>
<reference evidence="2" key="1">
    <citation type="journal article" date="2023" name="Int. J. Syst. Evol. Microbiol.">
        <title>Mesoterricola silvestris gen. nov., sp. nov., Mesoterricola sediminis sp. nov., Geothrix oryzae sp. nov., Geothrix edaphica sp. nov., Geothrix rubra sp. nov., and Geothrix limicola sp. nov., six novel members of Acidobacteriota isolated from soils.</title>
        <authorList>
            <person name="Itoh H."/>
            <person name="Sugisawa Y."/>
            <person name="Mise K."/>
            <person name="Xu Z."/>
            <person name="Kuniyasu M."/>
            <person name="Ushijima N."/>
            <person name="Kawano K."/>
            <person name="Kobayashi E."/>
            <person name="Shiratori Y."/>
            <person name="Masuda Y."/>
            <person name="Senoo K."/>
        </authorList>
    </citation>
    <scope>NUCLEOTIDE SEQUENCE</scope>
    <source>
        <strain evidence="2">W786</strain>
    </source>
</reference>
<organism evidence="2 3">
    <name type="scientific">Mesoterricola sediminis</name>
    <dbReference type="NCBI Taxonomy" id="2927980"/>
    <lineage>
        <taxon>Bacteria</taxon>
        <taxon>Pseudomonadati</taxon>
        <taxon>Acidobacteriota</taxon>
        <taxon>Holophagae</taxon>
        <taxon>Holophagales</taxon>
        <taxon>Holophagaceae</taxon>
        <taxon>Mesoterricola</taxon>
    </lineage>
</organism>
<dbReference type="Gene3D" id="1.25.10.10">
    <property type="entry name" value="Leucine-rich Repeat Variant"/>
    <property type="match status" value="2"/>
</dbReference>
<proteinExistence type="predicted"/>
<evidence type="ECO:0000313" key="3">
    <source>
        <dbReference type="Proteomes" id="UP001228113"/>
    </source>
</evidence>
<dbReference type="SUPFAM" id="SSF48371">
    <property type="entry name" value="ARM repeat"/>
    <property type="match status" value="2"/>
</dbReference>
<name>A0AA48GW14_9BACT</name>
<dbReference type="EMBL" id="AP027081">
    <property type="protein sequence ID" value="BDU76690.1"/>
    <property type="molecule type" value="Genomic_DNA"/>
</dbReference>
<dbReference type="InterPro" id="IPR004155">
    <property type="entry name" value="PBS_lyase_HEAT"/>
</dbReference>
<dbReference type="KEGG" id="msea:METESE_16480"/>
<gene>
    <name evidence="2" type="ORF">METESE_16480</name>
</gene>
<dbReference type="Proteomes" id="UP001228113">
    <property type="component" value="Chromosome"/>
</dbReference>
<dbReference type="Pfam" id="PF13646">
    <property type="entry name" value="HEAT_2"/>
    <property type="match status" value="1"/>
</dbReference>
<dbReference type="AlphaFoldDB" id="A0AA48GW14"/>
<evidence type="ECO:0000313" key="2">
    <source>
        <dbReference type="EMBL" id="BDU76690.1"/>
    </source>
</evidence>
<dbReference type="InterPro" id="IPR016024">
    <property type="entry name" value="ARM-type_fold"/>
</dbReference>
<sequence>MKDFQELVQRLSLALKSLTMYTGAHPRARAAVAGATEYLQAWLADAPSVHLAASNGRMFLDGQPFEGQSVHMAGFARLLTERQISGLILTRGLTEEELERTLGLLILKPSRIEEKGGALRAMAELGLTHVEIGQVQYREVREGELEEAEHAPAIKPVTIGLGAAPLGAEARTGAGAPQPSMDALRTLVDHWRQAFRNVLESGPRPADRAGADTPFRASTGIALDVAGGGGSGRFPAPSGTEGPGGTGPGPLEGSGWGSDGSGSAGPGAGGSAAGDAGLGGPGLGGPGAGGPGLGGPGAGGSGLGGPGLGGPGAGGPGAGGPGAGGPGAGEGGEGSGGWGATAPEPLPDARIEGLPPQPADLSVLGATLAGAGIGEGFPEPQALDALRKAMHELPAGVLLSVVEGMDTLPRSPGGLRLAFSALSPEAFARATASLLARGAGQDQRWPNLRDRLHGILHDGAAGPAASLLGALEQELRSRGLGLENIRELVALLEWDNMTVDDQVRALETRGNLWALTHHQRLAFLRRLLDEGRVTTYRQVQAQVIQGLEAPDVHRREAAARTLAGVANWLGVPGLPHEAEEDLVQGLGGHFLRESSLQVHKATVEALGITMWELIARGEPGRAHTLVDALARPLAGGGDPMRLEALAWLKARLGQPEALARVFELLHTANPETLLTELIPYLEAVGAPAARALVAVLGVEEDRKRRVRLVEVIRGLGHLALPAMHEALESDKWFLVRNTLNILTDLGDASALRPAEACLSHPDGRVRRAAVRTVWKLGGANAVPALLAAFGQADAETLLEIMFAFGQIRAATAIPLLGQFALDGRMPEKLRARAAETLGLIGEPKAQAVLEDLLRRKGRIFTTAEPTEVRLGAAKGLLSLGTPQALGALRAFVEREPRSADRPLLQQVLEQARP</sequence>